<dbReference type="AlphaFoldDB" id="A0A923HXD9"/>
<organism evidence="2 3">
    <name type="scientific">Undibacterium rugosum</name>
    <dbReference type="NCBI Taxonomy" id="2762291"/>
    <lineage>
        <taxon>Bacteria</taxon>
        <taxon>Pseudomonadati</taxon>
        <taxon>Pseudomonadota</taxon>
        <taxon>Betaproteobacteria</taxon>
        <taxon>Burkholderiales</taxon>
        <taxon>Oxalobacteraceae</taxon>
        <taxon>Undibacterium</taxon>
    </lineage>
</organism>
<dbReference type="Proteomes" id="UP000612361">
    <property type="component" value="Unassembled WGS sequence"/>
</dbReference>
<name>A0A923HXD9_9BURK</name>
<dbReference type="EMBL" id="JACOGG010000001">
    <property type="protein sequence ID" value="MBC3933944.1"/>
    <property type="molecule type" value="Genomic_DNA"/>
</dbReference>
<evidence type="ECO:0000256" key="1">
    <source>
        <dbReference type="SAM" id="MobiDB-lite"/>
    </source>
</evidence>
<accession>A0A923HXD9</accession>
<comment type="caution">
    <text evidence="2">The sequence shown here is derived from an EMBL/GenBank/DDBJ whole genome shotgun (WGS) entry which is preliminary data.</text>
</comment>
<feature type="region of interest" description="Disordered" evidence="1">
    <location>
        <begin position="1"/>
        <end position="22"/>
    </location>
</feature>
<feature type="compositionally biased region" description="Polar residues" evidence="1">
    <location>
        <begin position="1"/>
        <end position="13"/>
    </location>
</feature>
<evidence type="ECO:0000313" key="2">
    <source>
        <dbReference type="EMBL" id="MBC3933944.1"/>
    </source>
</evidence>
<evidence type="ECO:0000313" key="3">
    <source>
        <dbReference type="Proteomes" id="UP000612361"/>
    </source>
</evidence>
<reference evidence="2" key="1">
    <citation type="submission" date="2020-08" db="EMBL/GenBank/DDBJ databases">
        <title>Novel species isolated from subtropical streams in China.</title>
        <authorList>
            <person name="Lu H."/>
        </authorList>
    </citation>
    <scope>NUCLEOTIDE SEQUENCE</scope>
    <source>
        <strain evidence="2">CY7W</strain>
    </source>
</reference>
<sequence length="258" mass="29069">MFQSSGKPDSAGQQHEEQNRQDAGLPLAARIGSIVHLQQTPLIRAQAMGSLISLPDADEDRIVAISRVQFAMQGNVYRYYLSTSEEGVEKFIELYCAHEQEISELRYCSRLTRLIPESTEDQQAYTGELGYGLGDRSYTLWRAQLQDMGWSAADLDTVFADQESISYEREAGDAGLDFVAPYRGKETRIDDAQGQHGLQQDIVFMPYGRVLPADQQVHEQLLITTEMIRSVNGDRQQRGIYVDFTIALAIEPERLSIQ</sequence>
<gene>
    <name evidence="2" type="ORF">H8K47_01100</name>
</gene>
<evidence type="ECO:0008006" key="4">
    <source>
        <dbReference type="Google" id="ProtNLM"/>
    </source>
</evidence>
<keyword evidence="3" id="KW-1185">Reference proteome</keyword>
<proteinExistence type="predicted"/>
<protein>
    <recommendedName>
        <fullName evidence="4">DUF2491 family protein</fullName>
    </recommendedName>
</protein>